<dbReference type="GO" id="GO:0004662">
    <property type="term" value="F:CAAX-protein geranylgeranyltransferase activity"/>
    <property type="evidence" value="ECO:0007669"/>
    <property type="project" value="UniProtKB-EC"/>
</dbReference>
<dbReference type="PANTHER" id="PTHR11129">
    <property type="entry name" value="PROTEIN FARNESYLTRANSFERASE ALPHA SUBUNIT/RAB GERANYLGERANYL TRANSFERASE ALPHA SUBUNIT"/>
    <property type="match status" value="1"/>
</dbReference>
<evidence type="ECO:0000256" key="8">
    <source>
        <dbReference type="ARBA" id="ARBA00022842"/>
    </source>
</evidence>
<dbReference type="EMBL" id="JH173147">
    <property type="protein sequence ID" value="EHB15978.1"/>
    <property type="molecule type" value="Genomic_DNA"/>
</dbReference>
<sequence length="168" mass="19370">MPLPHLRILKLSEEQSCPKCRGEQEAWENEWIFLIHGGRQYKLLMKIASIQLFSGTEKQQKKLGNLVKLIKAGWRKEAGEAVASPTDEGFLSLDSPTYVLYRDRAEWADIDPVPQNDGPNPVVQIIYSEKFRDVYDYFRAVLQRDERSERALELTRDAIELNAANYSV</sequence>
<evidence type="ECO:0000256" key="6">
    <source>
        <dbReference type="ARBA" id="ARBA00022679"/>
    </source>
</evidence>
<keyword evidence="8" id="KW-0460">Magnesium</keyword>
<evidence type="ECO:0000313" key="15">
    <source>
        <dbReference type="Proteomes" id="UP000006813"/>
    </source>
</evidence>
<dbReference type="EC" id="2.5.1.58" evidence="4"/>
<evidence type="ECO:0000313" key="14">
    <source>
        <dbReference type="EMBL" id="EHB15978.1"/>
    </source>
</evidence>
<evidence type="ECO:0000256" key="2">
    <source>
        <dbReference type="ARBA" id="ARBA00006734"/>
    </source>
</evidence>
<comment type="similarity">
    <text evidence="2">Belongs to the protein prenyltransferase subunit alpha family.</text>
</comment>
<dbReference type="GO" id="GO:0004660">
    <property type="term" value="F:protein farnesyltransferase activity"/>
    <property type="evidence" value="ECO:0007669"/>
    <property type="project" value="UniProtKB-EC"/>
</dbReference>
<dbReference type="GO" id="GO:0005953">
    <property type="term" value="C:CAAX-protein geranylgeranyltransferase complex"/>
    <property type="evidence" value="ECO:0007669"/>
    <property type="project" value="TreeGrafter"/>
</dbReference>
<dbReference type="InterPro" id="IPR002088">
    <property type="entry name" value="Prenyl_trans_a"/>
</dbReference>
<gene>
    <name evidence="14" type="ORF">GW7_06916</name>
</gene>
<dbReference type="InParanoid" id="G5C367"/>
<dbReference type="Proteomes" id="UP000006813">
    <property type="component" value="Unassembled WGS sequence"/>
</dbReference>
<name>G5C367_HETGA</name>
<accession>G5C367</accession>
<dbReference type="SUPFAM" id="SSF48439">
    <property type="entry name" value="Protein prenylyltransferase"/>
    <property type="match status" value="1"/>
</dbReference>
<dbReference type="STRING" id="10181.G5C367"/>
<evidence type="ECO:0000256" key="5">
    <source>
        <dbReference type="ARBA" id="ARBA00022602"/>
    </source>
</evidence>
<evidence type="ECO:0000256" key="7">
    <source>
        <dbReference type="ARBA" id="ARBA00022737"/>
    </source>
</evidence>
<comment type="cofactor">
    <cofactor evidence="1">
        <name>Mg(2+)</name>
        <dbReference type="ChEBI" id="CHEBI:18420"/>
    </cofactor>
</comment>
<dbReference type="Gene3D" id="1.25.40.120">
    <property type="entry name" value="Protein prenylyltransferase"/>
    <property type="match status" value="1"/>
</dbReference>
<evidence type="ECO:0000256" key="3">
    <source>
        <dbReference type="ARBA" id="ARBA00012700"/>
    </source>
</evidence>
<dbReference type="EC" id="2.5.1.59" evidence="3"/>
<evidence type="ECO:0000256" key="13">
    <source>
        <dbReference type="ARBA" id="ARBA00043219"/>
    </source>
</evidence>
<organism evidence="14 15">
    <name type="scientific">Heterocephalus glaber</name>
    <name type="common">Naked mole rat</name>
    <dbReference type="NCBI Taxonomy" id="10181"/>
    <lineage>
        <taxon>Eukaryota</taxon>
        <taxon>Metazoa</taxon>
        <taxon>Chordata</taxon>
        <taxon>Craniata</taxon>
        <taxon>Vertebrata</taxon>
        <taxon>Euteleostomi</taxon>
        <taxon>Mammalia</taxon>
        <taxon>Eutheria</taxon>
        <taxon>Euarchontoglires</taxon>
        <taxon>Glires</taxon>
        <taxon>Rodentia</taxon>
        <taxon>Hystricomorpha</taxon>
        <taxon>Bathyergidae</taxon>
        <taxon>Heterocephalus</taxon>
    </lineage>
</organism>
<evidence type="ECO:0000256" key="11">
    <source>
        <dbReference type="ARBA" id="ARBA00042436"/>
    </source>
</evidence>
<dbReference type="PROSITE" id="PS51147">
    <property type="entry name" value="PFTA"/>
    <property type="match status" value="1"/>
</dbReference>
<dbReference type="GO" id="GO:0005965">
    <property type="term" value="C:protein farnesyltransferase complex"/>
    <property type="evidence" value="ECO:0007669"/>
    <property type="project" value="TreeGrafter"/>
</dbReference>
<dbReference type="AlphaFoldDB" id="G5C367"/>
<reference evidence="14 15" key="1">
    <citation type="journal article" date="2011" name="Nature">
        <title>Genome sequencing reveals insights into physiology and longevity of the naked mole rat.</title>
        <authorList>
            <person name="Kim E.B."/>
            <person name="Fang X."/>
            <person name="Fushan A.A."/>
            <person name="Huang Z."/>
            <person name="Lobanov A.V."/>
            <person name="Han L."/>
            <person name="Marino S.M."/>
            <person name="Sun X."/>
            <person name="Turanov A.A."/>
            <person name="Yang P."/>
            <person name="Yim S.H."/>
            <person name="Zhao X."/>
            <person name="Kasaikina M.V."/>
            <person name="Stoletzki N."/>
            <person name="Peng C."/>
            <person name="Polak P."/>
            <person name="Xiong Z."/>
            <person name="Kiezun A."/>
            <person name="Zhu Y."/>
            <person name="Chen Y."/>
            <person name="Kryukov G.V."/>
            <person name="Zhang Q."/>
            <person name="Peshkin L."/>
            <person name="Yang L."/>
            <person name="Bronson R.T."/>
            <person name="Buffenstein R."/>
            <person name="Wang B."/>
            <person name="Han C."/>
            <person name="Li Q."/>
            <person name="Chen L."/>
            <person name="Zhao W."/>
            <person name="Sunyaev S.R."/>
            <person name="Park T.J."/>
            <person name="Zhang G."/>
            <person name="Wang J."/>
            <person name="Gladyshev V.N."/>
        </authorList>
    </citation>
    <scope>NUCLEOTIDE SEQUENCE [LARGE SCALE GENOMIC DNA]</scope>
</reference>
<keyword evidence="6 14" id="KW-0808">Transferase</keyword>
<evidence type="ECO:0000256" key="10">
    <source>
        <dbReference type="ARBA" id="ARBA00041392"/>
    </source>
</evidence>
<evidence type="ECO:0000256" key="9">
    <source>
        <dbReference type="ARBA" id="ARBA00040965"/>
    </source>
</evidence>
<proteinExistence type="inferred from homology"/>
<keyword evidence="5" id="KW-0637">Prenyltransferase</keyword>
<keyword evidence="7" id="KW-0677">Repeat</keyword>
<evidence type="ECO:0000256" key="1">
    <source>
        <dbReference type="ARBA" id="ARBA00001946"/>
    </source>
</evidence>
<evidence type="ECO:0000256" key="12">
    <source>
        <dbReference type="ARBA" id="ARBA00043086"/>
    </source>
</evidence>
<evidence type="ECO:0000256" key="4">
    <source>
        <dbReference type="ARBA" id="ARBA00012702"/>
    </source>
</evidence>
<dbReference type="PANTHER" id="PTHR11129:SF1">
    <property type="entry name" value="PROTEIN FARNESYLTRANSFERASE_GERANYLGERANYLTRANSFERASE TYPE-1 SUBUNIT ALPHA"/>
    <property type="match status" value="1"/>
</dbReference>
<protein>
    <recommendedName>
        <fullName evidence="9">Protein farnesyltransferase/geranylgeranyltransferase type-1 subunit alpha</fullName>
        <ecNumber evidence="4">2.5.1.58</ecNumber>
        <ecNumber evidence="3">2.5.1.59</ecNumber>
    </recommendedName>
    <alternativeName>
        <fullName evidence="12">CAAX farnesyltransferase subunit alpha</fullName>
    </alternativeName>
    <alternativeName>
        <fullName evidence="11">FTase-alpha</fullName>
    </alternativeName>
    <alternativeName>
        <fullName evidence="10">Ras proteins prenyltransferase subunit alpha</fullName>
    </alternativeName>
    <alternativeName>
        <fullName evidence="13">Type I protein geranyl-geranyltransferase subunit alpha</fullName>
    </alternativeName>
</protein>